<feature type="domain" description="WD-like" evidence="1">
    <location>
        <begin position="198"/>
        <end position="425"/>
    </location>
</feature>
<evidence type="ECO:0000313" key="3">
    <source>
        <dbReference type="Proteomes" id="UP000051487"/>
    </source>
</evidence>
<dbReference type="InterPro" id="IPR046925">
    <property type="entry name" value="WD-like_fungi"/>
</dbReference>
<reference evidence="2 3" key="1">
    <citation type="submission" date="2015-11" db="EMBL/GenBank/DDBJ databases">
        <title>Aspergillus lentulus strain IFM 54703T.</title>
        <authorList>
            <person name="Kusuya Y."/>
            <person name="Sakai K."/>
            <person name="Kamei K."/>
            <person name="Takahashi H."/>
            <person name="Yaguchi T."/>
        </authorList>
    </citation>
    <scope>NUCLEOTIDE SEQUENCE [LARGE SCALE GENOMIC DNA]</scope>
    <source>
        <strain evidence="2 3">IFM 54703</strain>
    </source>
</reference>
<comment type="caution">
    <text evidence="2">The sequence shown here is derived from an EMBL/GenBank/DDBJ whole genome shotgun (WGS) entry which is preliminary data.</text>
</comment>
<accession>A0AAN4PGZ8</accession>
<evidence type="ECO:0000313" key="2">
    <source>
        <dbReference type="EMBL" id="GAQ05988.1"/>
    </source>
</evidence>
<name>A0AAN4PGZ8_ASPLE</name>
<dbReference type="Proteomes" id="UP000051487">
    <property type="component" value="Unassembled WGS sequence"/>
</dbReference>
<gene>
    <name evidence="2" type="ORF">ALT_3309</name>
</gene>
<dbReference type="Pfam" id="PF20493">
    <property type="entry name" value="WD-like_fungi"/>
    <property type="match status" value="1"/>
</dbReference>
<proteinExistence type="predicted"/>
<protein>
    <recommendedName>
        <fullName evidence="1">WD-like domain-containing protein</fullName>
    </recommendedName>
</protein>
<sequence length="426" mass="46045">MSHPKNVGCQPPSKDGMWQMSREPLAMSRRMWLRIVRQRHLPGQVIAASVATAILLIIPQAGEIPPLSEYVEVTFWSYEREDWRLSDQLEVDPSDPSPVGRVAKINTRKGYSLYDKSMQGLSPAQSYRAATIDGNNAIFIASAHEEKLATDGRPIHSIRALAYGNVAASSVDSRGDVWLNITGFAVNELPNIQEAVGITSLDNARELQVIAGLFSTAASQQQWGDVVFLYNVFSMNAHPEFVSVASPQMQAGLLDAVRDRTSSAGPDDRLIELYASTSSSPSLVKAFRALPDQYAKSQVKVGLSTVPATEPSATAVAKREVNIDRNRVVCSAAHVAVASACIALLGRIRLDTSWKSGGPRDICYNGCCISWSVNATFQIENLYNASQSCYSACVNAPGGVSCETYGVDLQGTIVNQCLSNRPNGCG</sequence>
<evidence type="ECO:0000259" key="1">
    <source>
        <dbReference type="Pfam" id="PF20493"/>
    </source>
</evidence>
<organism evidence="2 3">
    <name type="scientific">Aspergillus lentulus</name>
    <dbReference type="NCBI Taxonomy" id="293939"/>
    <lineage>
        <taxon>Eukaryota</taxon>
        <taxon>Fungi</taxon>
        <taxon>Dikarya</taxon>
        <taxon>Ascomycota</taxon>
        <taxon>Pezizomycotina</taxon>
        <taxon>Eurotiomycetes</taxon>
        <taxon>Eurotiomycetidae</taxon>
        <taxon>Eurotiales</taxon>
        <taxon>Aspergillaceae</taxon>
        <taxon>Aspergillus</taxon>
        <taxon>Aspergillus subgen. Fumigati</taxon>
    </lineage>
</organism>
<dbReference type="EMBL" id="BCLY01000008">
    <property type="protein sequence ID" value="GAQ05988.1"/>
    <property type="molecule type" value="Genomic_DNA"/>
</dbReference>
<dbReference type="AlphaFoldDB" id="A0AAN4PGZ8"/>